<reference evidence="1" key="1">
    <citation type="submission" date="2018-05" db="EMBL/GenBank/DDBJ databases">
        <authorList>
            <person name="Lanie J.A."/>
            <person name="Ng W.-L."/>
            <person name="Kazmierczak K.M."/>
            <person name="Andrzejewski T.M."/>
            <person name="Davidsen T.M."/>
            <person name="Wayne K.J."/>
            <person name="Tettelin H."/>
            <person name="Glass J.I."/>
            <person name="Rusch D."/>
            <person name="Podicherti R."/>
            <person name="Tsui H.-C.T."/>
            <person name="Winkler M.E."/>
        </authorList>
    </citation>
    <scope>NUCLEOTIDE SEQUENCE</scope>
</reference>
<organism evidence="1">
    <name type="scientific">marine metagenome</name>
    <dbReference type="NCBI Taxonomy" id="408172"/>
    <lineage>
        <taxon>unclassified sequences</taxon>
        <taxon>metagenomes</taxon>
        <taxon>ecological metagenomes</taxon>
    </lineage>
</organism>
<evidence type="ECO:0000313" key="1">
    <source>
        <dbReference type="EMBL" id="SVB20444.1"/>
    </source>
</evidence>
<dbReference type="AlphaFoldDB" id="A0A382C3H8"/>
<proteinExistence type="predicted"/>
<dbReference type="EMBL" id="UINC01032569">
    <property type="protein sequence ID" value="SVB20444.1"/>
    <property type="molecule type" value="Genomic_DNA"/>
</dbReference>
<sequence>MSGTLAWDWSTHPLTTSGVVNSLIERRILFVGGKGGVGKSTLSLNLGIA</sequence>
<dbReference type="Gene3D" id="3.40.50.300">
    <property type="entry name" value="P-loop containing nucleotide triphosphate hydrolases"/>
    <property type="match status" value="1"/>
</dbReference>
<feature type="non-terminal residue" evidence="1">
    <location>
        <position position="49"/>
    </location>
</feature>
<name>A0A382C3H8_9ZZZZ</name>
<dbReference type="InterPro" id="IPR027417">
    <property type="entry name" value="P-loop_NTPase"/>
</dbReference>
<gene>
    <name evidence="1" type="ORF">METZ01_LOCUS173298</name>
</gene>
<dbReference type="SUPFAM" id="SSF52540">
    <property type="entry name" value="P-loop containing nucleoside triphosphate hydrolases"/>
    <property type="match status" value="1"/>
</dbReference>
<protein>
    <recommendedName>
        <fullName evidence="2">Anion-transporting ATPase-like domain-containing protein</fullName>
    </recommendedName>
</protein>
<accession>A0A382C3H8</accession>
<evidence type="ECO:0008006" key="2">
    <source>
        <dbReference type="Google" id="ProtNLM"/>
    </source>
</evidence>